<dbReference type="InterPro" id="IPR011063">
    <property type="entry name" value="TilS/TtcA_N"/>
</dbReference>
<dbReference type="SUPFAM" id="SSF52402">
    <property type="entry name" value="Adenine nucleotide alpha hydrolases-like"/>
    <property type="match status" value="1"/>
</dbReference>
<feature type="domain" description="tRNA(Ile)-lysidine/2-thiocytidine synthase N-terminal" evidence="2">
    <location>
        <begin position="50"/>
        <end position="220"/>
    </location>
</feature>
<dbReference type="InterPro" id="IPR035107">
    <property type="entry name" value="tRNA_thiolation_TtcA_Ctu1"/>
</dbReference>
<keyword evidence="1" id="KW-0808">Transferase</keyword>
<dbReference type="Pfam" id="PF01171">
    <property type="entry name" value="ATP_bind_3"/>
    <property type="match status" value="1"/>
</dbReference>
<organism evidence="4">
    <name type="scientific">freshwater metagenome</name>
    <dbReference type="NCBI Taxonomy" id="449393"/>
    <lineage>
        <taxon>unclassified sequences</taxon>
        <taxon>metagenomes</taxon>
        <taxon>ecological metagenomes</taxon>
    </lineage>
</organism>
<proteinExistence type="predicted"/>
<evidence type="ECO:0000256" key="1">
    <source>
        <dbReference type="ARBA" id="ARBA00022679"/>
    </source>
</evidence>
<dbReference type="PANTHER" id="PTHR11807">
    <property type="entry name" value="ATPASES OF THE PP SUPERFAMILY-RELATED"/>
    <property type="match status" value="1"/>
</dbReference>
<protein>
    <submittedName>
        <fullName evidence="4">Unannotated protein</fullName>
    </submittedName>
</protein>
<dbReference type="InterPro" id="IPR054306">
    <property type="entry name" value="TtuA-like_LIM_N"/>
</dbReference>
<dbReference type="PANTHER" id="PTHR11807:SF27">
    <property type="entry name" value="TRNA-5-METHYLURIDINE(54) 2-SULFURTRANSFERASE"/>
    <property type="match status" value="1"/>
</dbReference>
<dbReference type="EMBL" id="CAEZXS010000046">
    <property type="protein sequence ID" value="CAB4693399.1"/>
    <property type="molecule type" value="Genomic_DNA"/>
</dbReference>
<name>A0A6J6P377_9ZZZZ</name>
<evidence type="ECO:0000259" key="3">
    <source>
        <dbReference type="Pfam" id="PF22082"/>
    </source>
</evidence>
<dbReference type="GO" id="GO:0016740">
    <property type="term" value="F:transferase activity"/>
    <property type="evidence" value="ECO:0007669"/>
    <property type="project" value="UniProtKB-KW"/>
</dbReference>
<dbReference type="GO" id="GO:0000049">
    <property type="term" value="F:tRNA binding"/>
    <property type="evidence" value="ECO:0007669"/>
    <property type="project" value="TreeGrafter"/>
</dbReference>
<evidence type="ECO:0000259" key="2">
    <source>
        <dbReference type="Pfam" id="PF01171"/>
    </source>
</evidence>
<feature type="domain" description="2-thiouridine synthetase TtuA-like N-terminal LIM" evidence="3">
    <location>
        <begin position="2"/>
        <end position="27"/>
    </location>
</feature>
<dbReference type="PIRSF" id="PIRSF004976">
    <property type="entry name" value="ATPase_YdaO"/>
    <property type="match status" value="1"/>
</dbReference>
<dbReference type="GO" id="GO:0002143">
    <property type="term" value="P:tRNA wobble position uridine thiolation"/>
    <property type="evidence" value="ECO:0007669"/>
    <property type="project" value="TreeGrafter"/>
</dbReference>
<sequence>MKCVVCRESAVIDVRRANSNFCSDHFLRFCQDQMSRAIREFDMLSPTDRVLVAVSGGKDSLAVWDLLQRSGYEADGLYVGLGIDGYSDTSGVYARAFAESRGLKLIEIDLPTDYGYDIPTGARAARRAPCSACGTSKRHLFDKAALEGSYDVLVTGHNLDDEAAVLFGNVLRWQTEYLARQMPVLQARVGFPKKVKPLIRLSERDTAAYCILQSIDYMVEECPMSAGNKHLGYKEALNSIELASPGTKSDFYSGFLRKASALFRAEYLEKSAAGRDSPSVEDLTYCERCSAPSTASLCAFCRLVDKAGGSARVGEGRIASGLEDNAAQSVRITTRAERLASSTTREVEAGQ</sequence>
<evidence type="ECO:0000313" key="4">
    <source>
        <dbReference type="EMBL" id="CAB4693399.1"/>
    </source>
</evidence>
<dbReference type="InterPro" id="IPR014729">
    <property type="entry name" value="Rossmann-like_a/b/a_fold"/>
</dbReference>
<accession>A0A6J6P377</accession>
<dbReference type="AlphaFoldDB" id="A0A6J6P377"/>
<reference evidence="4" key="1">
    <citation type="submission" date="2020-05" db="EMBL/GenBank/DDBJ databases">
        <authorList>
            <person name="Chiriac C."/>
            <person name="Salcher M."/>
            <person name="Ghai R."/>
            <person name="Kavagutti S V."/>
        </authorList>
    </citation>
    <scope>NUCLEOTIDE SEQUENCE</scope>
</reference>
<dbReference type="GO" id="GO:0002144">
    <property type="term" value="C:cytosolic tRNA wobble base thiouridylase complex"/>
    <property type="evidence" value="ECO:0007669"/>
    <property type="project" value="TreeGrafter"/>
</dbReference>
<dbReference type="CDD" id="cd01993">
    <property type="entry name" value="TtuA-like"/>
    <property type="match status" value="1"/>
</dbReference>
<dbReference type="Pfam" id="PF22082">
    <property type="entry name" value="TtuA_LIM_N"/>
    <property type="match status" value="1"/>
</dbReference>
<dbReference type="Gene3D" id="3.40.50.620">
    <property type="entry name" value="HUPs"/>
    <property type="match status" value="1"/>
</dbReference>
<gene>
    <name evidence="4" type="ORF">UFOPK2582_00549</name>
</gene>